<dbReference type="SMART" id="SM00326">
    <property type="entry name" value="SH3"/>
    <property type="match status" value="1"/>
</dbReference>
<name>A0A8B9JUE5_ASTMX</name>
<keyword evidence="6" id="KW-0053">Apoptosis</keyword>
<evidence type="ECO:0000256" key="5">
    <source>
        <dbReference type="ARBA" id="ARBA00022443"/>
    </source>
</evidence>
<feature type="domain" description="SH3" evidence="13">
    <location>
        <begin position="290"/>
        <end position="350"/>
    </location>
</feature>
<dbReference type="SUPFAM" id="SSF50044">
    <property type="entry name" value="SH3-domain"/>
    <property type="match status" value="1"/>
</dbReference>
<protein>
    <recommendedName>
        <fullName evidence="4">Endophilin-B1</fullName>
    </recommendedName>
    <alternativeName>
        <fullName evidence="10">SH3 domain-containing GRB2-like protein B1</fullName>
    </alternativeName>
</protein>
<evidence type="ECO:0000256" key="1">
    <source>
        <dbReference type="ARBA" id="ARBA00004395"/>
    </source>
</evidence>
<evidence type="ECO:0000256" key="11">
    <source>
        <dbReference type="PROSITE-ProRule" id="PRU00192"/>
    </source>
</evidence>
<dbReference type="InterPro" id="IPR050384">
    <property type="entry name" value="Endophilin_SH3RF"/>
</dbReference>
<keyword evidence="5 11" id="KW-0728">SH3 domain</keyword>
<evidence type="ECO:0000256" key="8">
    <source>
        <dbReference type="ARBA" id="ARBA00023034"/>
    </source>
</evidence>
<comment type="subcellular location">
    <subcellularLocation>
        <location evidence="1">Golgi apparatus membrane</location>
        <topology evidence="1">Peripheral membrane protein</topology>
    </subcellularLocation>
    <subcellularLocation>
        <location evidence="2">Mitochondrion outer membrane</location>
        <topology evidence="2">Peripheral membrane protein</topology>
    </subcellularLocation>
</comment>
<dbReference type="Proteomes" id="UP000694621">
    <property type="component" value="Unplaced"/>
</dbReference>
<evidence type="ECO:0000256" key="4">
    <source>
        <dbReference type="ARBA" id="ARBA00018361"/>
    </source>
</evidence>
<dbReference type="PANTHER" id="PTHR14167:SF52">
    <property type="entry name" value="ENDOPHILIN-B1"/>
    <property type="match status" value="1"/>
</dbReference>
<dbReference type="AlphaFoldDB" id="A0A8B9JUE5"/>
<dbReference type="Gene3D" id="2.30.30.40">
    <property type="entry name" value="SH3 Domains"/>
    <property type="match status" value="1"/>
</dbReference>
<keyword evidence="9" id="KW-0496">Mitochondrion</keyword>
<feature type="region of interest" description="Disordered" evidence="12">
    <location>
        <begin position="265"/>
        <end position="289"/>
    </location>
</feature>
<dbReference type="GO" id="GO:0061024">
    <property type="term" value="P:membrane organization"/>
    <property type="evidence" value="ECO:0007669"/>
    <property type="project" value="TreeGrafter"/>
</dbReference>
<evidence type="ECO:0000256" key="9">
    <source>
        <dbReference type="ARBA" id="ARBA00023128"/>
    </source>
</evidence>
<dbReference type="PROSITE" id="PS51021">
    <property type="entry name" value="BAR"/>
    <property type="match status" value="1"/>
</dbReference>
<dbReference type="GO" id="GO:0006915">
    <property type="term" value="P:apoptotic process"/>
    <property type="evidence" value="ECO:0007669"/>
    <property type="project" value="UniProtKB-KW"/>
</dbReference>
<reference evidence="15" key="1">
    <citation type="submission" date="2025-08" db="UniProtKB">
        <authorList>
            <consortium name="Ensembl"/>
        </authorList>
    </citation>
    <scope>IDENTIFICATION</scope>
</reference>
<dbReference type="SUPFAM" id="SSF103657">
    <property type="entry name" value="BAR/IMD domain-like"/>
    <property type="match status" value="1"/>
</dbReference>
<dbReference type="Pfam" id="PF14604">
    <property type="entry name" value="SH3_9"/>
    <property type="match status" value="1"/>
</dbReference>
<evidence type="ECO:0000256" key="6">
    <source>
        <dbReference type="ARBA" id="ARBA00022703"/>
    </source>
</evidence>
<dbReference type="InterPro" id="IPR028503">
    <property type="entry name" value="SH3GLB_SH3"/>
</dbReference>
<dbReference type="GO" id="GO:0000139">
    <property type="term" value="C:Golgi membrane"/>
    <property type="evidence" value="ECO:0007669"/>
    <property type="project" value="UniProtKB-SubCell"/>
</dbReference>
<organism evidence="15 16">
    <name type="scientific">Astyanax mexicanus</name>
    <name type="common">Blind cave fish</name>
    <name type="synonym">Astyanax fasciatus mexicanus</name>
    <dbReference type="NCBI Taxonomy" id="7994"/>
    <lineage>
        <taxon>Eukaryota</taxon>
        <taxon>Metazoa</taxon>
        <taxon>Chordata</taxon>
        <taxon>Craniata</taxon>
        <taxon>Vertebrata</taxon>
        <taxon>Euteleostomi</taxon>
        <taxon>Actinopterygii</taxon>
        <taxon>Neopterygii</taxon>
        <taxon>Teleostei</taxon>
        <taxon>Ostariophysi</taxon>
        <taxon>Characiformes</taxon>
        <taxon>Characoidei</taxon>
        <taxon>Acestrorhamphidae</taxon>
        <taxon>Acestrorhamphinae</taxon>
        <taxon>Astyanax</taxon>
    </lineage>
</organism>
<feature type="compositionally biased region" description="Polar residues" evidence="12">
    <location>
        <begin position="277"/>
        <end position="289"/>
    </location>
</feature>
<dbReference type="SMART" id="SM00721">
    <property type="entry name" value="BAR"/>
    <property type="match status" value="1"/>
</dbReference>
<dbReference type="Ensembl" id="ENSAMXT00005029153.1">
    <property type="protein sequence ID" value="ENSAMXP00005026483.1"/>
    <property type="gene ID" value="ENSAMXG00005012907.1"/>
</dbReference>
<comment type="similarity">
    <text evidence="3">Belongs to the endophilin family.</text>
</comment>
<dbReference type="InterPro" id="IPR036028">
    <property type="entry name" value="SH3-like_dom_sf"/>
</dbReference>
<evidence type="ECO:0000259" key="14">
    <source>
        <dbReference type="PROSITE" id="PS51021"/>
    </source>
</evidence>
<dbReference type="Gene3D" id="1.20.1270.60">
    <property type="entry name" value="Arfaptin homology (AH) domain/BAR domain"/>
    <property type="match status" value="2"/>
</dbReference>
<dbReference type="PANTHER" id="PTHR14167">
    <property type="entry name" value="SH3 DOMAIN-CONTAINING"/>
    <property type="match status" value="1"/>
</dbReference>
<evidence type="ECO:0000256" key="7">
    <source>
        <dbReference type="ARBA" id="ARBA00022787"/>
    </source>
</evidence>
<evidence type="ECO:0000256" key="10">
    <source>
        <dbReference type="ARBA" id="ARBA00033266"/>
    </source>
</evidence>
<accession>A0A8B9JUE5</accession>
<sequence length="350" mass="39050">AVFNISLVLLYFTEEKLGQAERTELDAHLENLLGRAEATKHWTERVMKQTEVLLQPNPNVRMEEFLYEKLDRKLPTRANNHELLGECMIDAGHEFGPGTAYGGTQTITLVSNRNNHHGYHKRKLLQIKRLDLDAAKTRVKKARAADARSAELSSAPPLGEEYVAHFSYFFSFLHVRWLKAETELRIAQSEFDRQAEITRLLLEGVSSTHAHHLRCLNDFVDAQASYYAQCYQYMVNLQKQLGSFPATFSSNNNALTATSSASVSVAPPSLTPAPTPGQASPSLNELRSSSGPRKARVLYDYDAASSSELSLLADEVITVSSVPGMDSDWLMGERGHQKGKVPITYLELLN</sequence>
<evidence type="ECO:0000313" key="16">
    <source>
        <dbReference type="Proteomes" id="UP000694621"/>
    </source>
</evidence>
<dbReference type="InterPro" id="IPR001452">
    <property type="entry name" value="SH3_domain"/>
</dbReference>
<dbReference type="Pfam" id="PF03114">
    <property type="entry name" value="BAR"/>
    <property type="match status" value="2"/>
</dbReference>
<dbReference type="InterPro" id="IPR027267">
    <property type="entry name" value="AH/BAR_dom_sf"/>
</dbReference>
<dbReference type="PROSITE" id="PS50002">
    <property type="entry name" value="SH3"/>
    <property type="match status" value="1"/>
</dbReference>
<evidence type="ECO:0000256" key="12">
    <source>
        <dbReference type="SAM" id="MobiDB-lite"/>
    </source>
</evidence>
<evidence type="ECO:0000259" key="13">
    <source>
        <dbReference type="PROSITE" id="PS50002"/>
    </source>
</evidence>
<keyword evidence="7" id="KW-0472">Membrane</keyword>
<evidence type="ECO:0000256" key="2">
    <source>
        <dbReference type="ARBA" id="ARBA00004450"/>
    </source>
</evidence>
<evidence type="ECO:0000256" key="3">
    <source>
        <dbReference type="ARBA" id="ARBA00006697"/>
    </source>
</evidence>
<dbReference type="InterPro" id="IPR004148">
    <property type="entry name" value="BAR_dom"/>
</dbReference>
<dbReference type="CDD" id="cd11945">
    <property type="entry name" value="SH3_Endophilin_B1"/>
    <property type="match status" value="1"/>
</dbReference>
<feature type="domain" description="BAR" evidence="14">
    <location>
        <begin position="14"/>
        <end position="250"/>
    </location>
</feature>
<keyword evidence="7" id="KW-1000">Mitochondrion outer membrane</keyword>
<evidence type="ECO:0000313" key="15">
    <source>
        <dbReference type="Ensembl" id="ENSAMXP00005026483.1"/>
    </source>
</evidence>
<proteinExistence type="inferred from homology"/>
<keyword evidence="8" id="KW-0333">Golgi apparatus</keyword>
<dbReference type="GO" id="GO:0005741">
    <property type="term" value="C:mitochondrial outer membrane"/>
    <property type="evidence" value="ECO:0007669"/>
    <property type="project" value="UniProtKB-SubCell"/>
</dbReference>